<gene>
    <name evidence="1" type="ORF">RHMOL_Rhmol06G0167900</name>
</gene>
<accession>A0ACC0NDC9</accession>
<keyword evidence="2" id="KW-1185">Reference proteome</keyword>
<evidence type="ECO:0000313" key="2">
    <source>
        <dbReference type="Proteomes" id="UP001062846"/>
    </source>
</evidence>
<dbReference type="EMBL" id="CM046393">
    <property type="protein sequence ID" value="KAI8551220.1"/>
    <property type="molecule type" value="Genomic_DNA"/>
</dbReference>
<organism evidence="1 2">
    <name type="scientific">Rhododendron molle</name>
    <name type="common">Chinese azalea</name>
    <name type="synonym">Azalea mollis</name>
    <dbReference type="NCBI Taxonomy" id="49168"/>
    <lineage>
        <taxon>Eukaryota</taxon>
        <taxon>Viridiplantae</taxon>
        <taxon>Streptophyta</taxon>
        <taxon>Embryophyta</taxon>
        <taxon>Tracheophyta</taxon>
        <taxon>Spermatophyta</taxon>
        <taxon>Magnoliopsida</taxon>
        <taxon>eudicotyledons</taxon>
        <taxon>Gunneridae</taxon>
        <taxon>Pentapetalae</taxon>
        <taxon>asterids</taxon>
        <taxon>Ericales</taxon>
        <taxon>Ericaceae</taxon>
        <taxon>Ericoideae</taxon>
        <taxon>Rhodoreae</taxon>
        <taxon>Rhododendron</taxon>
    </lineage>
</organism>
<evidence type="ECO:0000313" key="1">
    <source>
        <dbReference type="EMBL" id="KAI8551220.1"/>
    </source>
</evidence>
<comment type="caution">
    <text evidence="1">The sequence shown here is derived from an EMBL/GenBank/DDBJ whole genome shotgun (WGS) entry which is preliminary data.</text>
</comment>
<name>A0ACC0NDC9_RHOML</name>
<protein>
    <submittedName>
        <fullName evidence="1">Uncharacterized protein</fullName>
    </submittedName>
</protein>
<reference evidence="1" key="1">
    <citation type="submission" date="2022-02" db="EMBL/GenBank/DDBJ databases">
        <title>Plant Genome Project.</title>
        <authorList>
            <person name="Zhang R.-G."/>
        </authorList>
    </citation>
    <scope>NUCLEOTIDE SEQUENCE</scope>
    <source>
        <strain evidence="1">AT1</strain>
    </source>
</reference>
<dbReference type="Proteomes" id="UP001062846">
    <property type="component" value="Chromosome 6"/>
</dbReference>
<proteinExistence type="predicted"/>
<sequence>MSLPSTRALSASFLKRSSSWANAMVLCLSSRQTLRLDSLPVIERVWHHPQTLQSRPSRWARDSKTPPLVGTQLVPFELLRVSLQPCLYPSLSPLAGPTRPDMTTTSTAATCTPGAAVNGRRASHSRARAAHRPLTPSLRESTAFLWTSRSGYFRTPTPKIFRTSRGC</sequence>